<dbReference type="AlphaFoldDB" id="A0A9D2RPK5"/>
<feature type="transmembrane region" description="Helical" evidence="5">
    <location>
        <begin position="101"/>
        <end position="119"/>
    </location>
</feature>
<name>A0A9D2RPK5_9MICO</name>
<reference evidence="6" key="1">
    <citation type="journal article" date="2021" name="PeerJ">
        <title>Extensive microbial diversity within the chicken gut microbiome revealed by metagenomics and culture.</title>
        <authorList>
            <person name="Gilroy R."/>
            <person name="Ravi A."/>
            <person name="Getino M."/>
            <person name="Pursley I."/>
            <person name="Horton D.L."/>
            <person name="Alikhan N.F."/>
            <person name="Baker D."/>
            <person name="Gharbi K."/>
            <person name="Hall N."/>
            <person name="Watson M."/>
            <person name="Adriaenssens E.M."/>
            <person name="Foster-Nyarko E."/>
            <person name="Jarju S."/>
            <person name="Secka A."/>
            <person name="Antonio M."/>
            <person name="Oren A."/>
            <person name="Chaudhuri R.R."/>
            <person name="La Ragione R."/>
            <person name="Hildebrand F."/>
            <person name="Pallen M.J."/>
        </authorList>
    </citation>
    <scope>NUCLEOTIDE SEQUENCE</scope>
    <source>
        <strain evidence="6">ChiHjej13B12-24818</strain>
    </source>
</reference>
<evidence type="ECO:0000313" key="7">
    <source>
        <dbReference type="Proteomes" id="UP000823823"/>
    </source>
</evidence>
<evidence type="ECO:0000256" key="1">
    <source>
        <dbReference type="ARBA" id="ARBA00004141"/>
    </source>
</evidence>
<keyword evidence="4 5" id="KW-0472">Membrane</keyword>
<evidence type="ECO:0000313" key="6">
    <source>
        <dbReference type="EMBL" id="HJB10701.1"/>
    </source>
</evidence>
<dbReference type="Proteomes" id="UP000823823">
    <property type="component" value="Unassembled WGS sequence"/>
</dbReference>
<comment type="caution">
    <text evidence="6">The sequence shown here is derived from an EMBL/GenBank/DDBJ whole genome shotgun (WGS) entry which is preliminary data.</text>
</comment>
<evidence type="ECO:0000256" key="3">
    <source>
        <dbReference type="ARBA" id="ARBA00022989"/>
    </source>
</evidence>
<evidence type="ECO:0000256" key="4">
    <source>
        <dbReference type="ARBA" id="ARBA00023136"/>
    </source>
</evidence>
<protein>
    <submittedName>
        <fullName evidence="6">DoxX family protein</fullName>
    </submittedName>
</protein>
<comment type="subcellular location">
    <subcellularLocation>
        <location evidence="1">Membrane</location>
        <topology evidence="1">Multi-pass membrane protein</topology>
    </subcellularLocation>
</comment>
<keyword evidence="3 5" id="KW-1133">Transmembrane helix</keyword>
<keyword evidence="2 5" id="KW-0812">Transmembrane</keyword>
<proteinExistence type="predicted"/>
<dbReference type="EMBL" id="DWZH01000069">
    <property type="protein sequence ID" value="HJB10701.1"/>
    <property type="molecule type" value="Genomic_DNA"/>
</dbReference>
<sequence length="129" mass="13618">MNTALWIIAGVLAITYVGCGAAQILVPKDRYRGLRGSSQHWADDFQPGHLTAIGTLKIIGAIGLVLPPLAGLSPVLSPLAACGLMLVMAGAATTRFRRCEWAYMAVDVVFLAAFAFLAWGRFALAPFAG</sequence>
<organism evidence="6 7">
    <name type="scientific">Candidatus Brachybacterium merdavium</name>
    <dbReference type="NCBI Taxonomy" id="2838513"/>
    <lineage>
        <taxon>Bacteria</taxon>
        <taxon>Bacillati</taxon>
        <taxon>Actinomycetota</taxon>
        <taxon>Actinomycetes</taxon>
        <taxon>Micrococcales</taxon>
        <taxon>Dermabacteraceae</taxon>
        <taxon>Brachybacterium</taxon>
    </lineage>
</organism>
<feature type="transmembrane region" description="Helical" evidence="5">
    <location>
        <begin position="75"/>
        <end position="94"/>
    </location>
</feature>
<gene>
    <name evidence="6" type="ORF">H9786_09270</name>
</gene>
<dbReference type="InterPro" id="IPR032808">
    <property type="entry name" value="DoxX"/>
</dbReference>
<evidence type="ECO:0000256" key="2">
    <source>
        <dbReference type="ARBA" id="ARBA00022692"/>
    </source>
</evidence>
<feature type="transmembrane region" description="Helical" evidence="5">
    <location>
        <begin position="47"/>
        <end position="69"/>
    </location>
</feature>
<evidence type="ECO:0000256" key="5">
    <source>
        <dbReference type="SAM" id="Phobius"/>
    </source>
</evidence>
<dbReference type="Pfam" id="PF13564">
    <property type="entry name" value="DoxX_2"/>
    <property type="match status" value="1"/>
</dbReference>
<accession>A0A9D2RPK5</accession>
<dbReference type="GO" id="GO:0016020">
    <property type="term" value="C:membrane"/>
    <property type="evidence" value="ECO:0007669"/>
    <property type="project" value="UniProtKB-SubCell"/>
</dbReference>
<feature type="transmembrane region" description="Helical" evidence="5">
    <location>
        <begin position="6"/>
        <end position="26"/>
    </location>
</feature>
<reference evidence="6" key="2">
    <citation type="submission" date="2021-04" db="EMBL/GenBank/DDBJ databases">
        <authorList>
            <person name="Gilroy R."/>
        </authorList>
    </citation>
    <scope>NUCLEOTIDE SEQUENCE</scope>
    <source>
        <strain evidence="6">ChiHjej13B12-24818</strain>
    </source>
</reference>